<dbReference type="GeneID" id="102808942"/>
<dbReference type="InterPro" id="IPR000719">
    <property type="entry name" value="Prot_kinase_dom"/>
</dbReference>
<name>A0ABM0MVS3_SACKO</name>
<feature type="compositionally biased region" description="Acidic residues" evidence="6">
    <location>
        <begin position="182"/>
        <end position="195"/>
    </location>
</feature>
<evidence type="ECO:0000313" key="8">
    <source>
        <dbReference type="Proteomes" id="UP000694865"/>
    </source>
</evidence>
<dbReference type="Gene3D" id="3.30.200.20">
    <property type="entry name" value="Phosphorylase Kinase, domain 1"/>
    <property type="match status" value="1"/>
</dbReference>
<keyword evidence="4 5" id="KW-0067">ATP-binding</keyword>
<sequence length="234" mass="25915">MADGGGHGAVPWPNKREDYELLEVIGYGATAVVQAAICKPLNEKVAIKRINLERCNTTMEELTKEIQAMSQCNHESIVNYYTSFVVKEELWLVMKLLAVGSVLDIIKHQMKQGKGKGGVLDEVTIASILKEVVKGLEYLHENGQIHRQTCATNGKKIQYYSLDMFVKRVPGSSGRLHRTEDGEWEWSDEELDENSAEGKAASLGRSPRVKADFFGPQLAVKAARDATVSTCTCI</sequence>
<evidence type="ECO:0000256" key="4">
    <source>
        <dbReference type="ARBA" id="ARBA00022840"/>
    </source>
</evidence>
<dbReference type="EC" id="2.7.11.1" evidence="2"/>
<evidence type="ECO:0000256" key="3">
    <source>
        <dbReference type="ARBA" id="ARBA00022741"/>
    </source>
</evidence>
<evidence type="ECO:0000256" key="5">
    <source>
        <dbReference type="PROSITE-ProRule" id="PRU10141"/>
    </source>
</evidence>
<protein>
    <recommendedName>
        <fullName evidence="2">non-specific serine/threonine protein kinase</fullName>
        <ecNumber evidence="2">2.7.11.1</ecNumber>
    </recommendedName>
</protein>
<feature type="region of interest" description="Disordered" evidence="6">
    <location>
        <begin position="172"/>
        <end position="203"/>
    </location>
</feature>
<evidence type="ECO:0000256" key="6">
    <source>
        <dbReference type="SAM" id="MobiDB-lite"/>
    </source>
</evidence>
<dbReference type="Pfam" id="PF00069">
    <property type="entry name" value="Pkinase"/>
    <property type="match status" value="1"/>
</dbReference>
<dbReference type="SUPFAM" id="SSF56112">
    <property type="entry name" value="Protein kinase-like (PK-like)"/>
    <property type="match status" value="1"/>
</dbReference>
<accession>A0ABM0MVS3</accession>
<keyword evidence="3 5" id="KW-0547">Nucleotide-binding</keyword>
<reference evidence="9" key="1">
    <citation type="submission" date="2025-08" db="UniProtKB">
        <authorList>
            <consortium name="RefSeq"/>
        </authorList>
    </citation>
    <scope>IDENTIFICATION</scope>
    <source>
        <tissue evidence="9">Testes</tissue>
    </source>
</reference>
<dbReference type="PROSITE" id="PS00107">
    <property type="entry name" value="PROTEIN_KINASE_ATP"/>
    <property type="match status" value="1"/>
</dbReference>
<dbReference type="PANTHER" id="PTHR48012">
    <property type="entry name" value="STERILE20-LIKE KINASE, ISOFORM B-RELATED"/>
    <property type="match status" value="1"/>
</dbReference>
<evidence type="ECO:0000313" key="9">
    <source>
        <dbReference type="RefSeq" id="XP_006824114.1"/>
    </source>
</evidence>
<dbReference type="InterPro" id="IPR050629">
    <property type="entry name" value="STE20/SPS1-PAK"/>
</dbReference>
<keyword evidence="8" id="KW-1185">Reference proteome</keyword>
<evidence type="ECO:0000256" key="1">
    <source>
        <dbReference type="ARBA" id="ARBA00008874"/>
    </source>
</evidence>
<comment type="similarity">
    <text evidence="1">Belongs to the protein kinase superfamily. STE Ser/Thr protein kinase family. STE20 subfamily.</text>
</comment>
<dbReference type="InterPro" id="IPR011009">
    <property type="entry name" value="Kinase-like_dom_sf"/>
</dbReference>
<evidence type="ECO:0000259" key="7">
    <source>
        <dbReference type="PROSITE" id="PS50011"/>
    </source>
</evidence>
<dbReference type="Gene3D" id="1.10.510.10">
    <property type="entry name" value="Transferase(Phosphotransferase) domain 1"/>
    <property type="match status" value="1"/>
</dbReference>
<dbReference type="InterPro" id="IPR017441">
    <property type="entry name" value="Protein_kinase_ATP_BS"/>
</dbReference>
<gene>
    <name evidence="9" type="primary">LOC102808942</name>
</gene>
<feature type="domain" description="Protein kinase" evidence="7">
    <location>
        <begin position="19"/>
        <end position="234"/>
    </location>
</feature>
<evidence type="ECO:0000256" key="2">
    <source>
        <dbReference type="ARBA" id="ARBA00012513"/>
    </source>
</evidence>
<dbReference type="Proteomes" id="UP000694865">
    <property type="component" value="Unplaced"/>
</dbReference>
<proteinExistence type="inferred from homology"/>
<organism evidence="8 9">
    <name type="scientific">Saccoglossus kowalevskii</name>
    <name type="common">Acorn worm</name>
    <dbReference type="NCBI Taxonomy" id="10224"/>
    <lineage>
        <taxon>Eukaryota</taxon>
        <taxon>Metazoa</taxon>
        <taxon>Hemichordata</taxon>
        <taxon>Enteropneusta</taxon>
        <taxon>Harrimaniidae</taxon>
        <taxon>Saccoglossus</taxon>
    </lineage>
</organism>
<dbReference type="PROSITE" id="PS50011">
    <property type="entry name" value="PROTEIN_KINASE_DOM"/>
    <property type="match status" value="1"/>
</dbReference>
<feature type="binding site" evidence="5">
    <location>
        <position position="48"/>
    </location>
    <ligand>
        <name>ATP</name>
        <dbReference type="ChEBI" id="CHEBI:30616"/>
    </ligand>
</feature>
<dbReference type="RefSeq" id="XP_006824114.1">
    <property type="nucleotide sequence ID" value="XM_006824051.1"/>
</dbReference>
<dbReference type="PANTHER" id="PTHR48012:SF16">
    <property type="entry name" value="NON-SPECIFIC SERINE_THREONINE PROTEIN KINASE"/>
    <property type="match status" value="1"/>
</dbReference>